<keyword evidence="5" id="KW-0472">Membrane</keyword>
<comment type="caution">
    <text evidence="7">The sequence shown here is derived from an EMBL/GenBank/DDBJ whole genome shotgun (WGS) entry which is preliminary data.</text>
</comment>
<feature type="transmembrane region" description="Helical" evidence="5">
    <location>
        <begin position="360"/>
        <end position="381"/>
    </location>
</feature>
<dbReference type="SUPFAM" id="SSF55874">
    <property type="entry name" value="ATPase domain of HSP90 chaperone/DNA topoisomerase II/histidine kinase"/>
    <property type="match status" value="1"/>
</dbReference>
<feature type="domain" description="Histidine kinase" evidence="6">
    <location>
        <begin position="455"/>
        <end position="696"/>
    </location>
</feature>
<keyword evidence="4" id="KW-0175">Coiled coil</keyword>
<dbReference type="PANTHER" id="PTHR43065:SF50">
    <property type="entry name" value="HISTIDINE KINASE"/>
    <property type="match status" value="1"/>
</dbReference>
<dbReference type="Gene3D" id="1.10.287.130">
    <property type="match status" value="1"/>
</dbReference>
<dbReference type="GO" id="GO:0000155">
    <property type="term" value="F:phosphorelay sensor kinase activity"/>
    <property type="evidence" value="ECO:0007669"/>
    <property type="project" value="InterPro"/>
</dbReference>
<feature type="transmembrane region" description="Helical" evidence="5">
    <location>
        <begin position="20"/>
        <end position="48"/>
    </location>
</feature>
<keyword evidence="5" id="KW-1133">Transmembrane helix</keyword>
<dbReference type="InterPro" id="IPR005467">
    <property type="entry name" value="His_kinase_dom"/>
</dbReference>
<evidence type="ECO:0000256" key="1">
    <source>
        <dbReference type="ARBA" id="ARBA00000085"/>
    </source>
</evidence>
<evidence type="ECO:0000313" key="8">
    <source>
        <dbReference type="Proteomes" id="UP001197609"/>
    </source>
</evidence>
<keyword evidence="3" id="KW-0597">Phosphoprotein</keyword>
<dbReference type="PANTHER" id="PTHR43065">
    <property type="entry name" value="SENSOR HISTIDINE KINASE"/>
    <property type="match status" value="1"/>
</dbReference>
<dbReference type="EMBL" id="JAIOIU010000051">
    <property type="protein sequence ID" value="MBZ0159447.1"/>
    <property type="molecule type" value="Genomic_DNA"/>
</dbReference>
<comment type="catalytic activity">
    <reaction evidence="1">
        <text>ATP + protein L-histidine = ADP + protein N-phospho-L-histidine.</text>
        <dbReference type="EC" id="2.7.13.3"/>
    </reaction>
</comment>
<sequence>MTNGNQTQGGGAATSESPSIMRIAGAIIVAFAFAAMLLLTNLPLFSLLELKGLDLLFRLRGPLAPPSEIVIIAIDEPSFAEITKQWPWPRSLHARLIDQLKKAGARVIGFDILFAEPAQPEEDRALARAIREAGKVVLAGERSVVADPRFRQTMLVDPIEPFKTTASVGIATLPIDPDGIVRRPLPGSHNLVSFASKIVELYVGEQQHGVRPAFNETMLINYFGPHRTIKTVSYYQALEADRMLPAGTFTDKIVLIGRDIQAAPEPQRTSPDVFLTPFSFDAGGPTAGVEIHATIVANLLAGQMVNESSPGVRYILLFLLALIGSLTTLRLKPLWALGTILGLWALFLLIAYGLFTKGNLWLPIFAGTVQGGLVYGGYLIAQIVSAQRERRRALEAMNRELERKVKERTAQLAAANEELAQEHRELERTFQELTRTQNELVQSEKMASLGFLVAGVAHELNNPISFVHSNMDFIGEYVVRLKGVLEAYEAVELPDGPAHQRLVALKNGAKLASTLNTLDELVSRCKRGTERVKRIVMDLGTFARADDVDPAPVDLHEGIETTLSLLENEYRDRITVHREYGTLPHVECHPGQINQVFMNLLLNAAQAIPETGEVWITTASQGDKVIIVIKDNGCGIPEANRAKIFDPFFTTKKVGEGMGLGLSLSYGIIQKHGGAMRVSSLDRQGTEFTIELPVRWKGV</sequence>
<dbReference type="SUPFAM" id="SSF47384">
    <property type="entry name" value="Homodimeric domain of signal transducing histidine kinase"/>
    <property type="match status" value="1"/>
</dbReference>
<dbReference type="Gene3D" id="3.30.565.10">
    <property type="entry name" value="Histidine kinase-like ATPase, C-terminal domain"/>
    <property type="match status" value="1"/>
</dbReference>
<keyword evidence="5" id="KW-0812">Transmembrane</keyword>
<dbReference type="InterPro" id="IPR036890">
    <property type="entry name" value="HATPase_C_sf"/>
</dbReference>
<name>A0AAJ1EK61_9BACT</name>
<protein>
    <recommendedName>
        <fullName evidence="2">histidine kinase</fullName>
        <ecNumber evidence="2">2.7.13.3</ecNumber>
    </recommendedName>
</protein>
<dbReference type="SMART" id="SM00387">
    <property type="entry name" value="HATPase_c"/>
    <property type="match status" value="1"/>
</dbReference>
<gene>
    <name evidence="7" type="ORF">K8G79_04810</name>
</gene>
<dbReference type="CDD" id="cd14688">
    <property type="entry name" value="bZIP_YAP"/>
    <property type="match status" value="1"/>
</dbReference>
<dbReference type="InterPro" id="IPR003594">
    <property type="entry name" value="HATPase_dom"/>
</dbReference>
<proteinExistence type="predicted"/>
<dbReference type="EC" id="2.7.13.3" evidence="2"/>
<dbReference type="Pfam" id="PF02518">
    <property type="entry name" value="HATPase_c"/>
    <property type="match status" value="1"/>
</dbReference>
<reference evidence="7 8" key="1">
    <citation type="journal article" date="2021" name="bioRxiv">
        <title>Unraveling nitrogen, sulfur and carbon metabolic pathways and microbial community transcriptional responses to substrate deprivation and toxicity stresses in a bioreactor mimicking anoxic brackish coastal sediment conditions.</title>
        <authorList>
            <person name="Martins P.D."/>
            <person name="Echeveste M.J."/>
            <person name="Arshad A."/>
            <person name="Kurth J."/>
            <person name="Ouboter H."/>
            <person name="Jetten M.S.M."/>
            <person name="Welte C.U."/>
        </authorList>
    </citation>
    <scope>NUCLEOTIDE SEQUENCE [LARGE SCALE GENOMIC DNA]</scope>
    <source>
        <strain evidence="7">MAG_38</strain>
    </source>
</reference>
<evidence type="ECO:0000313" key="7">
    <source>
        <dbReference type="EMBL" id="MBZ0159447.1"/>
    </source>
</evidence>
<evidence type="ECO:0000256" key="3">
    <source>
        <dbReference type="ARBA" id="ARBA00022553"/>
    </source>
</evidence>
<evidence type="ECO:0000256" key="4">
    <source>
        <dbReference type="SAM" id="Coils"/>
    </source>
</evidence>
<feature type="transmembrane region" description="Helical" evidence="5">
    <location>
        <begin position="311"/>
        <end position="329"/>
    </location>
</feature>
<feature type="coiled-coil region" evidence="4">
    <location>
        <begin position="383"/>
        <end position="446"/>
    </location>
</feature>
<dbReference type="InterPro" id="IPR036097">
    <property type="entry name" value="HisK_dim/P_sf"/>
</dbReference>
<accession>A0AAJ1EK61</accession>
<dbReference type="SMART" id="SM01080">
    <property type="entry name" value="CHASE2"/>
    <property type="match status" value="1"/>
</dbReference>
<evidence type="ECO:0000259" key="6">
    <source>
        <dbReference type="PROSITE" id="PS50109"/>
    </source>
</evidence>
<dbReference type="Proteomes" id="UP001197609">
    <property type="component" value="Unassembled WGS sequence"/>
</dbReference>
<feature type="transmembrane region" description="Helical" evidence="5">
    <location>
        <begin position="335"/>
        <end position="355"/>
    </location>
</feature>
<evidence type="ECO:0000256" key="2">
    <source>
        <dbReference type="ARBA" id="ARBA00012438"/>
    </source>
</evidence>
<dbReference type="PROSITE" id="PS50109">
    <property type="entry name" value="HIS_KIN"/>
    <property type="match status" value="1"/>
</dbReference>
<dbReference type="CDD" id="cd00082">
    <property type="entry name" value="HisKA"/>
    <property type="match status" value="1"/>
</dbReference>
<organism evidence="7 8">
    <name type="scientific">Candidatus Methylomirabilis tolerans</name>
    <dbReference type="NCBI Taxonomy" id="3123416"/>
    <lineage>
        <taxon>Bacteria</taxon>
        <taxon>Candidatus Methylomirabilota</taxon>
        <taxon>Candidatus Methylomirabilia</taxon>
        <taxon>Candidatus Methylomirabilales</taxon>
        <taxon>Candidatus Methylomirabilaceae</taxon>
        <taxon>Candidatus Methylomirabilis</taxon>
    </lineage>
</organism>
<dbReference type="InterPro" id="IPR003661">
    <property type="entry name" value="HisK_dim/P_dom"/>
</dbReference>
<dbReference type="Pfam" id="PF05226">
    <property type="entry name" value="CHASE2"/>
    <property type="match status" value="1"/>
</dbReference>
<dbReference type="InterPro" id="IPR004358">
    <property type="entry name" value="Sig_transdc_His_kin-like_C"/>
</dbReference>
<dbReference type="PRINTS" id="PR00344">
    <property type="entry name" value="BCTRLSENSOR"/>
</dbReference>
<dbReference type="InterPro" id="IPR007890">
    <property type="entry name" value="CHASE2"/>
</dbReference>
<evidence type="ECO:0000256" key="5">
    <source>
        <dbReference type="SAM" id="Phobius"/>
    </source>
</evidence>
<dbReference type="AlphaFoldDB" id="A0AAJ1EK61"/>